<evidence type="ECO:0000259" key="3">
    <source>
        <dbReference type="PROSITE" id="PS51203"/>
    </source>
</evidence>
<dbReference type="GO" id="GO:0006457">
    <property type="term" value="P:protein folding"/>
    <property type="evidence" value="ECO:0007669"/>
    <property type="project" value="TreeGrafter"/>
</dbReference>
<feature type="compositionally biased region" description="Gly residues" evidence="2">
    <location>
        <begin position="177"/>
        <end position="186"/>
    </location>
</feature>
<comment type="similarity">
    <text evidence="1">Belongs to the p23/wos2 family.</text>
</comment>
<dbReference type="GO" id="GO:0051087">
    <property type="term" value="F:protein-folding chaperone binding"/>
    <property type="evidence" value="ECO:0007669"/>
    <property type="project" value="TreeGrafter"/>
</dbReference>
<dbReference type="Proteomes" id="UP001175261">
    <property type="component" value="Unassembled WGS sequence"/>
</dbReference>
<dbReference type="InterPro" id="IPR007052">
    <property type="entry name" value="CS_dom"/>
</dbReference>
<comment type="caution">
    <text evidence="4">The sequence shown here is derived from an EMBL/GenBank/DDBJ whole genome shotgun (WGS) entry which is preliminary data.</text>
</comment>
<dbReference type="SUPFAM" id="SSF49764">
    <property type="entry name" value="HSP20-like chaperones"/>
    <property type="match status" value="1"/>
</dbReference>
<feature type="region of interest" description="Disordered" evidence="2">
    <location>
        <begin position="1"/>
        <end position="21"/>
    </location>
</feature>
<evidence type="ECO:0000313" key="5">
    <source>
        <dbReference type="Proteomes" id="UP001175261"/>
    </source>
</evidence>
<dbReference type="PANTHER" id="PTHR22932:SF1">
    <property type="entry name" value="CO-CHAPERONE PROTEIN DAF-41"/>
    <property type="match status" value="1"/>
</dbReference>
<gene>
    <name evidence="4" type="ORF">NLU13_3499</name>
</gene>
<evidence type="ECO:0000256" key="2">
    <source>
        <dbReference type="SAM" id="MobiDB-lite"/>
    </source>
</evidence>
<feature type="region of interest" description="Disordered" evidence="2">
    <location>
        <begin position="156"/>
        <end position="222"/>
    </location>
</feature>
<dbReference type="AlphaFoldDB" id="A0AA39L9U0"/>
<dbReference type="PROSITE" id="PS51203">
    <property type="entry name" value="CS"/>
    <property type="match status" value="1"/>
</dbReference>
<dbReference type="PANTHER" id="PTHR22932">
    <property type="entry name" value="TELOMERASE-BINDING PROTEIN P23 HSP90 CO-CHAPERONE"/>
    <property type="match status" value="1"/>
</dbReference>
<name>A0AA39L9U0_SARSR</name>
<organism evidence="4 5">
    <name type="scientific">Sarocladium strictum</name>
    <name type="common">Black bundle disease fungus</name>
    <name type="synonym">Acremonium strictum</name>
    <dbReference type="NCBI Taxonomy" id="5046"/>
    <lineage>
        <taxon>Eukaryota</taxon>
        <taxon>Fungi</taxon>
        <taxon>Dikarya</taxon>
        <taxon>Ascomycota</taxon>
        <taxon>Pezizomycotina</taxon>
        <taxon>Sordariomycetes</taxon>
        <taxon>Hypocreomycetidae</taxon>
        <taxon>Hypocreales</taxon>
        <taxon>Sarocladiaceae</taxon>
        <taxon>Sarocladium</taxon>
    </lineage>
</organism>
<dbReference type="EMBL" id="JAPDFR010000002">
    <property type="protein sequence ID" value="KAK0389926.1"/>
    <property type="molecule type" value="Genomic_DNA"/>
</dbReference>
<reference evidence="4" key="1">
    <citation type="submission" date="2022-10" db="EMBL/GenBank/DDBJ databases">
        <title>Determination and structural analysis of whole genome sequence of Sarocladium strictum F4-1.</title>
        <authorList>
            <person name="Hu L."/>
            <person name="Jiang Y."/>
        </authorList>
    </citation>
    <scope>NUCLEOTIDE SEQUENCE</scope>
    <source>
        <strain evidence="4">F4-1</strain>
    </source>
</reference>
<dbReference type="InterPro" id="IPR008978">
    <property type="entry name" value="HSP20-like_chaperone"/>
</dbReference>
<accession>A0AA39L9U0</accession>
<feature type="compositionally biased region" description="Low complexity" evidence="2">
    <location>
        <begin position="211"/>
        <end position="222"/>
    </location>
</feature>
<keyword evidence="5" id="KW-1185">Reference proteome</keyword>
<sequence>MAETATPEVLWAQRSSSSDPSKNFVYLTISVPDVPASDIQLDLKPTSLSFTGTSATLKRKYHVELEFYAEIDPAESKTNHTAKNIEFKLQKKELGEEYWPRLLKEAKRLHFLKTDFDKWVDEDEQDEAPEEDFSQFGGMGGAGAGGMGGGDFGGIDFSKLGGMGGEGGMPDLSALAGAGGMGGLGGDDSDDDLPDDDEMPALEGDDKDGKAPAAADATAKKD</sequence>
<feature type="compositionally biased region" description="Acidic residues" evidence="2">
    <location>
        <begin position="187"/>
        <end position="206"/>
    </location>
</feature>
<protein>
    <recommendedName>
        <fullName evidence="3">CS domain-containing protein</fullName>
    </recommendedName>
</protein>
<evidence type="ECO:0000313" key="4">
    <source>
        <dbReference type="EMBL" id="KAK0389926.1"/>
    </source>
</evidence>
<dbReference type="Pfam" id="PF04969">
    <property type="entry name" value="CS"/>
    <property type="match status" value="1"/>
</dbReference>
<dbReference type="GO" id="GO:0005634">
    <property type="term" value="C:nucleus"/>
    <property type="evidence" value="ECO:0007669"/>
    <property type="project" value="TreeGrafter"/>
</dbReference>
<dbReference type="Gene3D" id="2.60.40.790">
    <property type="match status" value="1"/>
</dbReference>
<dbReference type="InterPro" id="IPR045250">
    <property type="entry name" value="p23-like"/>
</dbReference>
<proteinExistence type="inferred from homology"/>
<dbReference type="CDD" id="cd06465">
    <property type="entry name" value="p23_hB-ind1_like"/>
    <property type="match status" value="1"/>
</dbReference>
<evidence type="ECO:0000256" key="1">
    <source>
        <dbReference type="ARBA" id="ARBA00025733"/>
    </source>
</evidence>
<dbReference type="GO" id="GO:0051879">
    <property type="term" value="F:Hsp90 protein binding"/>
    <property type="evidence" value="ECO:0007669"/>
    <property type="project" value="InterPro"/>
</dbReference>
<dbReference type="GO" id="GO:0005829">
    <property type="term" value="C:cytosol"/>
    <property type="evidence" value="ECO:0007669"/>
    <property type="project" value="TreeGrafter"/>
</dbReference>
<feature type="domain" description="CS" evidence="3">
    <location>
        <begin position="4"/>
        <end position="103"/>
    </location>
</feature>
<dbReference type="GO" id="GO:0051131">
    <property type="term" value="P:chaperone-mediated protein complex assembly"/>
    <property type="evidence" value="ECO:0007669"/>
    <property type="project" value="TreeGrafter"/>
</dbReference>
<dbReference type="FunFam" id="2.60.40.790:FF:000043">
    <property type="entry name" value="Hsp90 binding co-chaperone (Sba1)"/>
    <property type="match status" value="1"/>
</dbReference>